<gene>
    <name evidence="2" type="ORF">VNO80_30399</name>
</gene>
<organism evidence="2 3">
    <name type="scientific">Phaseolus coccineus</name>
    <name type="common">Scarlet runner bean</name>
    <name type="synonym">Phaseolus multiflorus</name>
    <dbReference type="NCBI Taxonomy" id="3886"/>
    <lineage>
        <taxon>Eukaryota</taxon>
        <taxon>Viridiplantae</taxon>
        <taxon>Streptophyta</taxon>
        <taxon>Embryophyta</taxon>
        <taxon>Tracheophyta</taxon>
        <taxon>Spermatophyta</taxon>
        <taxon>Magnoliopsida</taxon>
        <taxon>eudicotyledons</taxon>
        <taxon>Gunneridae</taxon>
        <taxon>Pentapetalae</taxon>
        <taxon>rosids</taxon>
        <taxon>fabids</taxon>
        <taxon>Fabales</taxon>
        <taxon>Fabaceae</taxon>
        <taxon>Papilionoideae</taxon>
        <taxon>50 kb inversion clade</taxon>
        <taxon>NPAAA clade</taxon>
        <taxon>indigoferoid/millettioid clade</taxon>
        <taxon>Phaseoleae</taxon>
        <taxon>Phaseolus</taxon>
    </lineage>
</organism>
<evidence type="ECO:0000313" key="2">
    <source>
        <dbReference type="EMBL" id="KAK7333623.1"/>
    </source>
</evidence>
<protein>
    <submittedName>
        <fullName evidence="2">Uncharacterized protein</fullName>
    </submittedName>
</protein>
<dbReference type="AlphaFoldDB" id="A0AAN9LHS1"/>
<dbReference type="Proteomes" id="UP001374584">
    <property type="component" value="Unassembled WGS sequence"/>
</dbReference>
<keyword evidence="3" id="KW-1185">Reference proteome</keyword>
<evidence type="ECO:0000256" key="1">
    <source>
        <dbReference type="SAM" id="MobiDB-lite"/>
    </source>
</evidence>
<sequence>MGCKSLREDRWVGQLALKKKYERLYNISSIKEANVNTTGRWTELGWIWDLRRRYCLSERKDMHIQHYRTVLQGGARMALRKFGRTSKALLVKKQNEGGRRRRPTGSSRFSEVSPPLPLPKPPLKFPTAKACSPKFYNSLRYTLRLATHARSAYALSFANLFSKFASEAQNDNNKWVLDINIILLDELEDGNHEKLNLHEL</sequence>
<feature type="region of interest" description="Disordered" evidence="1">
    <location>
        <begin position="93"/>
        <end position="115"/>
    </location>
</feature>
<evidence type="ECO:0000313" key="3">
    <source>
        <dbReference type="Proteomes" id="UP001374584"/>
    </source>
</evidence>
<proteinExistence type="predicted"/>
<name>A0AAN9LHS1_PHACN</name>
<comment type="caution">
    <text evidence="2">The sequence shown here is derived from an EMBL/GenBank/DDBJ whole genome shotgun (WGS) entry which is preliminary data.</text>
</comment>
<dbReference type="EMBL" id="JAYMYR010000011">
    <property type="protein sequence ID" value="KAK7333623.1"/>
    <property type="molecule type" value="Genomic_DNA"/>
</dbReference>
<accession>A0AAN9LHS1</accession>
<reference evidence="2 3" key="1">
    <citation type="submission" date="2024-01" db="EMBL/GenBank/DDBJ databases">
        <title>The genomes of 5 underutilized Papilionoideae crops provide insights into root nodulation and disease resistanc.</title>
        <authorList>
            <person name="Jiang F."/>
        </authorList>
    </citation>
    <scope>NUCLEOTIDE SEQUENCE [LARGE SCALE GENOMIC DNA]</scope>
    <source>
        <strain evidence="2">JINMINGXINNONG_FW02</strain>
        <tissue evidence="2">Leaves</tissue>
    </source>
</reference>